<dbReference type="Proteomes" id="UP000001554">
    <property type="component" value="Chromosome 11"/>
</dbReference>
<name>A0A9J7LWF0_BRAFL</name>
<feature type="compositionally biased region" description="Basic residues" evidence="1">
    <location>
        <begin position="571"/>
        <end position="589"/>
    </location>
</feature>
<evidence type="ECO:0000259" key="2">
    <source>
        <dbReference type="Pfam" id="PF10551"/>
    </source>
</evidence>
<accession>A0A9J7LWF0</accession>
<gene>
    <name evidence="4" type="primary">LOC118425564</name>
</gene>
<organism evidence="3 4">
    <name type="scientific">Branchiostoma floridae</name>
    <name type="common">Florida lancelet</name>
    <name type="synonym">Amphioxus</name>
    <dbReference type="NCBI Taxonomy" id="7739"/>
    <lineage>
        <taxon>Eukaryota</taxon>
        <taxon>Metazoa</taxon>
        <taxon>Chordata</taxon>
        <taxon>Cephalochordata</taxon>
        <taxon>Leptocardii</taxon>
        <taxon>Amphioxiformes</taxon>
        <taxon>Branchiostomatidae</taxon>
        <taxon>Branchiostoma</taxon>
    </lineage>
</organism>
<dbReference type="OMA" id="RITWVEN"/>
<reference evidence="3" key="1">
    <citation type="journal article" date="2020" name="Nat. Ecol. Evol.">
        <title>Deeply conserved synteny resolves early events in vertebrate evolution.</title>
        <authorList>
            <person name="Simakov O."/>
            <person name="Marletaz F."/>
            <person name="Yue J.X."/>
            <person name="O'Connell B."/>
            <person name="Jenkins J."/>
            <person name="Brandt A."/>
            <person name="Calef R."/>
            <person name="Tung C.H."/>
            <person name="Huang T.K."/>
            <person name="Schmutz J."/>
            <person name="Satoh N."/>
            <person name="Yu J.K."/>
            <person name="Putnam N.H."/>
            <person name="Green R.E."/>
            <person name="Rokhsar D.S."/>
        </authorList>
    </citation>
    <scope>NUCLEOTIDE SEQUENCE [LARGE SCALE GENOMIC DNA]</scope>
    <source>
        <strain evidence="3">S238N-H82</strain>
    </source>
</reference>
<proteinExistence type="predicted"/>
<dbReference type="AlphaFoldDB" id="A0A9J7LWF0"/>
<dbReference type="OrthoDB" id="5791190at2759"/>
<feature type="region of interest" description="Disordered" evidence="1">
    <location>
        <begin position="562"/>
        <end position="589"/>
    </location>
</feature>
<protein>
    <submittedName>
        <fullName evidence="4">Uncharacterized protein LOC118425564</fullName>
    </submittedName>
</protein>
<dbReference type="Pfam" id="PF10551">
    <property type="entry name" value="MULE"/>
    <property type="match status" value="1"/>
</dbReference>
<keyword evidence="3" id="KW-1185">Reference proteome</keyword>
<sequence>MLLSPGQVEKYVPRGLKEDVAFLVDNCDNHDRRLAGKKSELWDDCGSWTRGTSPKTLLFYNGYSTQIVTKNSDGLYCTLKTKDGRRKPVPLNPQPQGEDILELQRNYSTSKASESYKRRVSWLNSFGDTDIPHVALYEYTGTYPGDQPHGKSSDPDSVYVRCRGETMEKIGAAARDVVPSIAFRTLKDQLPLQEQPTNIQQVKNKRYREATKRRGAASGSGQNVADHVQQLEAPDGHPFARQVIRGYNKETVVIVYFDEQIQDMKRFCCTSIHGENTVLGVDKTFNLGPFHVTVTNFKHLAVVRRDTGEHPIFFGPMFVHGGSKTVDYSVFFDHIRSVLDSPPSMPVVGSDNERALRTAIGRAWPGCHQLYCHRHIRKNCSEYLQRKVGMSDAARQPVIDAIFGKNGITAATSRVVFEGRLQHAEDLADAGNFGPYFREQVKPLLQSNFNTTSRTDFPIKTKWTNNNAESANHILKVAVGWKPQSLLGLVQKLSEVVRGQYQEVERAIINTGEYKLTDDFTRFRIHRDTWCTLSEKEREAHLRRFGKEMKKPRRLVISTDGRTGVMVPSHGGKKKGQVTRKRANRTKTF</sequence>
<evidence type="ECO:0000256" key="1">
    <source>
        <dbReference type="SAM" id="MobiDB-lite"/>
    </source>
</evidence>
<evidence type="ECO:0000313" key="3">
    <source>
        <dbReference type="Proteomes" id="UP000001554"/>
    </source>
</evidence>
<dbReference type="KEGG" id="bfo:118425564"/>
<dbReference type="InterPro" id="IPR018289">
    <property type="entry name" value="MULE_transposase_dom"/>
</dbReference>
<feature type="domain" description="MULE transposase" evidence="2">
    <location>
        <begin position="278"/>
        <end position="379"/>
    </location>
</feature>
<reference evidence="4" key="2">
    <citation type="submission" date="2025-08" db="UniProtKB">
        <authorList>
            <consortium name="RefSeq"/>
        </authorList>
    </citation>
    <scope>IDENTIFICATION</scope>
    <source>
        <strain evidence="4">S238N-H82</strain>
        <tissue evidence="4">Testes</tissue>
    </source>
</reference>
<dbReference type="RefSeq" id="XP_035690387.1">
    <property type="nucleotide sequence ID" value="XM_035834494.1"/>
</dbReference>
<dbReference type="GeneID" id="118425564"/>
<evidence type="ECO:0000313" key="4">
    <source>
        <dbReference type="RefSeq" id="XP_035690387.1"/>
    </source>
</evidence>